<dbReference type="AlphaFoldDB" id="A0A7C5P249"/>
<reference evidence="4" key="1">
    <citation type="journal article" date="2020" name="mSystems">
        <title>Genome- and Community-Level Interaction Insights into Carbon Utilization and Element Cycling Functions of Hydrothermarchaeota in Hydrothermal Sediment.</title>
        <authorList>
            <person name="Zhou Z."/>
            <person name="Liu Y."/>
            <person name="Xu W."/>
            <person name="Pan J."/>
            <person name="Luo Z.H."/>
            <person name="Li M."/>
        </authorList>
    </citation>
    <scope>NUCLEOTIDE SEQUENCE [LARGE SCALE GENOMIC DNA]</scope>
    <source>
        <strain evidence="4">HyVt-93</strain>
    </source>
</reference>
<dbReference type="FunFam" id="3.90.550.10:FF:000129">
    <property type="entry name" value="Glycosyltransferase family 2 protein"/>
    <property type="match status" value="1"/>
</dbReference>
<sequence>MMPEVSVVIPTKDEEKSIGICIEKVLRVFNDNHIDGEIIVADSSSDRTPEIARNLGARVIKVDKLGYGNAYICGLEHAAGDYIVMGDGDATYDFSEMPRLLEPLKRGEADIVIGSRFKGEIKKGAMPWLHRYMGNPVLTLLLNLFFKANVSDAHSGFRALTKDALKRMKLRTPGMEFASEMIIEAKRRGLRIKEVPITYYPRLGEPKLNSFSDGWRHLKFMLLYTPKHLYILPGFTLLMLGILLMLSAYFHINIGYTPGLHSMILGSLLIIVGYEIVMLGLFAGVYGKRNDFLELDSITKAILKHASLERGVLLGAVLFIIGFAYSLHLVLNWMESGFKSQPLNGQDMIGFTLIVIGIQTIFFSFFLSLIGGASE</sequence>
<feature type="domain" description="Low-salt glycan biosynthesis hexosyltransferase Agl6 C-terminal transmembrane region" evidence="3">
    <location>
        <begin position="281"/>
        <end position="370"/>
    </location>
</feature>
<accession>A0A7C5P249</accession>
<name>A0A7C5P249_THELI</name>
<feature type="transmembrane region" description="Helical" evidence="1">
    <location>
        <begin position="264"/>
        <end position="287"/>
    </location>
</feature>
<comment type="caution">
    <text evidence="4">The sequence shown here is derived from an EMBL/GenBank/DDBJ whole genome shotgun (WGS) entry which is preliminary data.</text>
</comment>
<proteinExistence type="predicted"/>
<dbReference type="InterPro" id="IPR050256">
    <property type="entry name" value="Glycosyltransferase_2"/>
</dbReference>
<protein>
    <submittedName>
        <fullName evidence="4">Glycosyltransferase family 2 protein</fullName>
    </submittedName>
</protein>
<dbReference type="InterPro" id="IPR029044">
    <property type="entry name" value="Nucleotide-diphossugar_trans"/>
</dbReference>
<evidence type="ECO:0000259" key="2">
    <source>
        <dbReference type="Pfam" id="PF00535"/>
    </source>
</evidence>
<dbReference type="Proteomes" id="UP000886217">
    <property type="component" value="Unassembled WGS sequence"/>
</dbReference>
<dbReference type="SUPFAM" id="SSF53448">
    <property type="entry name" value="Nucleotide-diphospho-sugar transferases"/>
    <property type="match status" value="1"/>
</dbReference>
<keyword evidence="1" id="KW-0472">Membrane</keyword>
<feature type="transmembrane region" description="Helical" evidence="1">
    <location>
        <begin position="229"/>
        <end position="252"/>
    </location>
</feature>
<dbReference type="EMBL" id="DRTU01000192">
    <property type="protein sequence ID" value="HHI00725.1"/>
    <property type="molecule type" value="Genomic_DNA"/>
</dbReference>
<dbReference type="InterPro" id="IPR058718">
    <property type="entry name" value="Agl6_TM_C"/>
</dbReference>
<dbReference type="CDD" id="cd04179">
    <property type="entry name" value="DPM_DPG-synthase_like"/>
    <property type="match status" value="1"/>
</dbReference>
<evidence type="ECO:0000256" key="1">
    <source>
        <dbReference type="SAM" id="Phobius"/>
    </source>
</evidence>
<feature type="domain" description="Glycosyltransferase 2-like" evidence="2">
    <location>
        <begin position="6"/>
        <end position="167"/>
    </location>
</feature>
<dbReference type="PANTHER" id="PTHR48090">
    <property type="entry name" value="UNDECAPRENYL-PHOSPHATE 4-DEOXY-4-FORMAMIDO-L-ARABINOSE TRANSFERASE-RELATED"/>
    <property type="match status" value="1"/>
</dbReference>
<dbReference type="Pfam" id="PF00535">
    <property type="entry name" value="Glycos_transf_2"/>
    <property type="match status" value="1"/>
</dbReference>
<evidence type="ECO:0000259" key="3">
    <source>
        <dbReference type="Pfam" id="PF26629"/>
    </source>
</evidence>
<dbReference type="Pfam" id="PF26629">
    <property type="entry name" value="GT2_TM_C"/>
    <property type="match status" value="1"/>
</dbReference>
<keyword evidence="1" id="KW-1133">Transmembrane helix</keyword>
<feature type="transmembrane region" description="Helical" evidence="1">
    <location>
        <begin position="348"/>
        <end position="370"/>
    </location>
</feature>
<organism evidence="4">
    <name type="scientific">Thermococcus litoralis</name>
    <dbReference type="NCBI Taxonomy" id="2265"/>
    <lineage>
        <taxon>Archaea</taxon>
        <taxon>Methanobacteriati</taxon>
        <taxon>Methanobacteriota</taxon>
        <taxon>Thermococci</taxon>
        <taxon>Thermococcales</taxon>
        <taxon>Thermococcaceae</taxon>
        <taxon>Thermococcus</taxon>
    </lineage>
</organism>
<dbReference type="PANTHER" id="PTHR48090:SF7">
    <property type="entry name" value="RFBJ PROTEIN"/>
    <property type="match status" value="1"/>
</dbReference>
<dbReference type="Gene3D" id="3.90.550.10">
    <property type="entry name" value="Spore Coat Polysaccharide Biosynthesis Protein SpsA, Chain A"/>
    <property type="match status" value="1"/>
</dbReference>
<keyword evidence="1" id="KW-0812">Transmembrane</keyword>
<feature type="transmembrane region" description="Helical" evidence="1">
    <location>
        <begin position="308"/>
        <end position="328"/>
    </location>
</feature>
<dbReference type="InterPro" id="IPR001173">
    <property type="entry name" value="Glyco_trans_2-like"/>
</dbReference>
<evidence type="ECO:0000313" key="4">
    <source>
        <dbReference type="EMBL" id="HHI00725.1"/>
    </source>
</evidence>
<gene>
    <name evidence="4" type="ORF">ENL40_04530</name>
</gene>